<evidence type="ECO:0000256" key="2">
    <source>
        <dbReference type="ARBA" id="ARBA00022676"/>
    </source>
</evidence>
<feature type="domain" description="Glycosyl transferase family 25" evidence="5">
    <location>
        <begin position="26"/>
        <end position="87"/>
    </location>
</feature>
<feature type="compositionally biased region" description="Polar residues" evidence="4">
    <location>
        <begin position="267"/>
        <end position="278"/>
    </location>
</feature>
<feature type="region of interest" description="Disordered" evidence="4">
    <location>
        <begin position="230"/>
        <end position="278"/>
    </location>
</feature>
<dbReference type="Proteomes" id="UP001562357">
    <property type="component" value="Unassembled WGS sequence"/>
</dbReference>
<evidence type="ECO:0000256" key="3">
    <source>
        <dbReference type="ARBA" id="ARBA00022679"/>
    </source>
</evidence>
<comment type="similarity">
    <text evidence="1">Belongs to the glycosyltransferase 25 family.</text>
</comment>
<reference evidence="7" key="1">
    <citation type="submission" date="2024-06" db="EMBL/GenBank/DDBJ databases">
        <title>Draft Genome Sequences of Epichloe bromicola Strains Isolated from Elymus ciliaris.</title>
        <authorList>
            <consortium name="Epichloe bromicola genome sequencing consortium"/>
            <person name="Miura A."/>
            <person name="Imano S."/>
            <person name="Ashida A."/>
            <person name="Sato I."/>
            <person name="Chiba S."/>
            <person name="Tanaka A."/>
            <person name="Camagna M."/>
            <person name="Takemoto D."/>
        </authorList>
    </citation>
    <scope>NUCLEOTIDE SEQUENCE [LARGE SCALE GENOMIC DNA]</scope>
    <source>
        <strain evidence="7">DP</strain>
    </source>
</reference>
<evidence type="ECO:0000313" key="7">
    <source>
        <dbReference type="Proteomes" id="UP001562357"/>
    </source>
</evidence>
<dbReference type="PANTHER" id="PTHR10730:SF53">
    <property type="entry name" value="GLYCOSYLTRANSFERASE 25 FAMILY MEMBER"/>
    <property type="match status" value="1"/>
</dbReference>
<evidence type="ECO:0000256" key="4">
    <source>
        <dbReference type="SAM" id="MobiDB-lite"/>
    </source>
</evidence>
<feature type="compositionally biased region" description="Polar residues" evidence="4">
    <location>
        <begin position="243"/>
        <end position="256"/>
    </location>
</feature>
<dbReference type="PANTHER" id="PTHR10730">
    <property type="entry name" value="PROCOLLAGEN-LYSINE,2-OXOGLUTARATE 5-DIOXYGENASE/GLYCOSYLTRANSFERASE 25 FAMILY MEMBER"/>
    <property type="match status" value="1"/>
</dbReference>
<dbReference type="Pfam" id="PF01755">
    <property type="entry name" value="Glyco_transf_25"/>
    <property type="match status" value="1"/>
</dbReference>
<accession>A0ABQ0CX94</accession>
<protein>
    <recommendedName>
        <fullName evidence="5">Glycosyl transferase family 25 domain-containing protein</fullName>
    </recommendedName>
</protein>
<evidence type="ECO:0000256" key="1">
    <source>
        <dbReference type="ARBA" id="ARBA00006721"/>
    </source>
</evidence>
<keyword evidence="7" id="KW-1185">Reference proteome</keyword>
<dbReference type="EMBL" id="BAAFGZ010000351">
    <property type="protein sequence ID" value="GAB0138048.1"/>
    <property type="molecule type" value="Genomic_DNA"/>
</dbReference>
<dbReference type="InterPro" id="IPR050757">
    <property type="entry name" value="Collagen_mod_GT25"/>
</dbReference>
<evidence type="ECO:0000313" key="6">
    <source>
        <dbReference type="EMBL" id="GAB0138048.1"/>
    </source>
</evidence>
<dbReference type="InterPro" id="IPR002654">
    <property type="entry name" value="Glyco_trans_25"/>
</dbReference>
<name>A0ABQ0CX94_9HYPO</name>
<sequence length="278" mass="30628">MLASLTNVELTRQDGVNGSLVAEKAKPAGANNLKPEQVGCWRSHADVWQRMISENVTSAIILEDDADWDVDVHNIFERLSRHMRQTELRKLPPTAYEEEHAPYGLEWDMLYIGSCWDIPNKDNRPKHEVYEDPSAPNKHEMSGAFSAEVSDWGVHLNDDTRVRVLAPTWYSVCTVGYAVTLKGAKRLLYTVGNGKGLQGPVDLAIMSAIQNNLLSSLTVVPPPVVPWKTGTVSDSDIDDLTGTAESTPKGSENLRNSGKKALDPILSDQSSYNDLGKS</sequence>
<proteinExistence type="inferred from homology"/>
<evidence type="ECO:0000259" key="5">
    <source>
        <dbReference type="Pfam" id="PF01755"/>
    </source>
</evidence>
<keyword evidence="3" id="KW-0808">Transferase</keyword>
<organism evidence="6 7">
    <name type="scientific">Epichloe bromicola</name>
    <dbReference type="NCBI Taxonomy" id="79588"/>
    <lineage>
        <taxon>Eukaryota</taxon>
        <taxon>Fungi</taxon>
        <taxon>Dikarya</taxon>
        <taxon>Ascomycota</taxon>
        <taxon>Pezizomycotina</taxon>
        <taxon>Sordariomycetes</taxon>
        <taxon>Hypocreomycetidae</taxon>
        <taxon>Hypocreales</taxon>
        <taxon>Clavicipitaceae</taxon>
        <taxon>Epichloe</taxon>
    </lineage>
</organism>
<keyword evidence="2" id="KW-0328">Glycosyltransferase</keyword>
<gene>
    <name evidence="6" type="primary">g6295</name>
    <name evidence="6" type="ORF">EsDP_00006295</name>
</gene>
<comment type="caution">
    <text evidence="6">The sequence shown here is derived from an EMBL/GenBank/DDBJ whole genome shotgun (WGS) entry which is preliminary data.</text>
</comment>